<dbReference type="PANTHER" id="PTHR39083:SF1">
    <property type="entry name" value="CYCLIC DI-GMP-BINDING PROTEIN"/>
    <property type="match status" value="1"/>
</dbReference>
<evidence type="ECO:0000256" key="3">
    <source>
        <dbReference type="ARBA" id="ARBA00022692"/>
    </source>
</evidence>
<comment type="subunit">
    <text evidence="6">Tightly associated with the cellulose synthase catalytic subunit.</text>
</comment>
<proteinExistence type="inferred from homology"/>
<comment type="caution">
    <text evidence="7">The sequence shown here is derived from an EMBL/GenBank/DDBJ whole genome shotgun (WGS) entry which is preliminary data.</text>
</comment>
<keyword evidence="8" id="KW-1185">Reference proteome</keyword>
<sequence length="776" mass="80006">MIFSRTLLSTTILAVASLAPLAASAQPANPFAAPAPAIPAPPAAVTAPANPGASATLRRFNAGSAELAFAGERVERAYPFYVTAAETAQAAQLVLSYQSAVSIMPETSRMAVFINDLPVGETQLGRSGELSVAIPAGVLQPGYNGIRILVDQHHRVDCSIEGTYELWTRIAPSLSGLDFGTPYVELSSLADLPAIARIGTDRMAINLVPSAGRTADLDRAMSVLQATVLLAGIDRPAVTVSGSAGSGPGLDIIIGTPPGGVRPASTRPAVQVAPDVSLIAPEAGGRATLLVGSQITGDIDRTIAALVEEARSNAPMGTAAGLRSLSIPQGQTVSSETSIPLVDLGLDTREFAGRAYRSEIAFGLPSDFYAADYDAAHITLDAAYAAGLSEDATLIVRANGRQVSSLPLSSTRQGRIEQQTLKVPLSALRPGHNRVTFEATLLSGSDETCEPIASISDMPARFVIGPGSALHLPRVAQMGHLPDMAAMSAGRSVAGDESETLTIYSTGLNAPGLDGAATLLAQIAASSGSVQPVKVSRDVPMVASGDLLAVGTYADLPPALLDQVGLAVPSRLGAEAETDDTQASLSQEEAGEAGLGNIRIASFADAFAAPTDIASRIEELGGWVSGLVSAQASNFLGLDGNDAFTNGGGHVPEPASRLVMAQAATPGDRPYAWTVVAAADAATLTAGVQTMAAAANWAQLGGAVTVLHDDGQVVSHDASEERLYETQPRSFGNLRLVFAGWLSRHLQAYVLTLILLALMLGISTRLFLSQVGNRDR</sequence>
<keyword evidence="4 6" id="KW-1133">Transmembrane helix</keyword>
<organism evidence="7 8">
    <name type="scientific">Aurantimonas manganoxydans (strain ATCC BAA-1229 / DSM 21871 / SI85-9A1)</name>
    <dbReference type="NCBI Taxonomy" id="287752"/>
    <lineage>
        <taxon>Bacteria</taxon>
        <taxon>Pseudomonadati</taxon>
        <taxon>Pseudomonadota</taxon>
        <taxon>Alphaproteobacteria</taxon>
        <taxon>Hyphomicrobiales</taxon>
        <taxon>Aurantimonadaceae</taxon>
        <taxon>Aurantimonas</taxon>
    </lineage>
</organism>
<protein>
    <recommendedName>
        <fullName evidence="6">Cyclic di-GMP-binding protein</fullName>
    </recommendedName>
    <alternativeName>
        <fullName evidence="6">Cellulose synthase regulatory subunit</fullName>
    </alternativeName>
</protein>
<dbReference type="UniPathway" id="UPA00694"/>
<comment type="function">
    <text evidence="6">Binds the cellulose synthase activator, bis-(3'-5') cyclic diguanylic acid (c-di-GMP).</text>
</comment>
<dbReference type="InterPro" id="IPR018513">
    <property type="entry name" value="Cell_synthase_bac"/>
</dbReference>
<dbReference type="HOGENOM" id="CLU_345364_0_0_5"/>
<evidence type="ECO:0000256" key="5">
    <source>
        <dbReference type="ARBA" id="ARBA00023136"/>
    </source>
</evidence>
<keyword evidence="6" id="KW-0997">Cell inner membrane</keyword>
<evidence type="ECO:0000256" key="6">
    <source>
        <dbReference type="RuleBase" id="RU365021"/>
    </source>
</evidence>
<keyword evidence="6" id="KW-0973">c-di-GMP</keyword>
<dbReference type="Gene3D" id="2.60.120.260">
    <property type="entry name" value="Galactose-binding domain-like"/>
    <property type="match status" value="2"/>
</dbReference>
<dbReference type="Pfam" id="PF03170">
    <property type="entry name" value="BcsB"/>
    <property type="match status" value="1"/>
</dbReference>
<dbReference type="GO" id="GO:0006011">
    <property type="term" value="P:UDP-alpha-D-glucose metabolic process"/>
    <property type="evidence" value="ECO:0007669"/>
    <property type="project" value="InterPro"/>
</dbReference>
<dbReference type="GO" id="GO:0030244">
    <property type="term" value="P:cellulose biosynthetic process"/>
    <property type="evidence" value="ECO:0007669"/>
    <property type="project" value="UniProtKB-KW"/>
</dbReference>
<reference evidence="7 8" key="1">
    <citation type="journal article" date="2008" name="Appl. Environ. Microbiol.">
        <title>Genomic insights into Mn(II) oxidation by the marine alphaproteobacterium Aurantimonas sp. strain SI85-9A1.</title>
        <authorList>
            <person name="Dick G.J."/>
            <person name="Podell S."/>
            <person name="Johnson H.A."/>
            <person name="Rivera-Espinoza Y."/>
            <person name="Bernier-Latmani R."/>
            <person name="McCarthy J.K."/>
            <person name="Torpey J.W."/>
            <person name="Clement B.G."/>
            <person name="Gaasterland T."/>
            <person name="Tebo B.M."/>
        </authorList>
    </citation>
    <scope>NUCLEOTIDE SEQUENCE [LARGE SCALE GENOMIC DNA]</scope>
    <source>
        <strain evidence="7 8">SI85-9A1</strain>
    </source>
</reference>
<keyword evidence="5 6" id="KW-0472">Membrane</keyword>
<comment type="subcellular location">
    <subcellularLocation>
        <location evidence="6">Cell inner membrane</location>
    </subcellularLocation>
    <subcellularLocation>
        <location evidence="1">Cell membrane</location>
        <topology evidence="1">Single-pass membrane protein</topology>
    </subcellularLocation>
</comment>
<keyword evidence="2 6" id="KW-1003">Cell membrane</keyword>
<evidence type="ECO:0000256" key="1">
    <source>
        <dbReference type="ARBA" id="ARBA00004162"/>
    </source>
</evidence>
<keyword evidence="3 6" id="KW-0812">Transmembrane</keyword>
<name>Q1YMV0_AURMS</name>
<evidence type="ECO:0000256" key="4">
    <source>
        <dbReference type="ARBA" id="ARBA00022989"/>
    </source>
</evidence>
<keyword evidence="6" id="KW-0732">Signal</keyword>
<dbReference type="Proteomes" id="UP000000321">
    <property type="component" value="Unassembled WGS sequence"/>
</dbReference>
<feature type="transmembrane region" description="Helical" evidence="6">
    <location>
        <begin position="748"/>
        <end position="768"/>
    </location>
</feature>
<dbReference type="EMBL" id="AAPJ01000001">
    <property type="protein sequence ID" value="EAS51281.1"/>
    <property type="molecule type" value="Genomic_DNA"/>
</dbReference>
<dbReference type="AlphaFoldDB" id="Q1YMV0"/>
<keyword evidence="6" id="KW-0135">Cellulose biosynthesis</keyword>
<accession>Q1YMV0</accession>
<comment type="similarity">
    <text evidence="6">Belongs to the AcsB/BcsB family.</text>
</comment>
<evidence type="ECO:0000313" key="8">
    <source>
        <dbReference type="Proteomes" id="UP000000321"/>
    </source>
</evidence>
<comment type="pathway">
    <text evidence="6">Glycan metabolism; bacterial cellulose biosynthesis.</text>
</comment>
<feature type="signal peptide" evidence="6">
    <location>
        <begin position="1"/>
        <end position="25"/>
    </location>
</feature>
<evidence type="ECO:0000313" key="7">
    <source>
        <dbReference type="EMBL" id="EAS51281.1"/>
    </source>
</evidence>
<gene>
    <name evidence="7" type="ORF">SI859A1_02096</name>
</gene>
<dbReference type="PANTHER" id="PTHR39083">
    <property type="entry name" value="CYCLIC DI-GMP-BINDING PROTEIN"/>
    <property type="match status" value="1"/>
</dbReference>
<evidence type="ECO:0000256" key="2">
    <source>
        <dbReference type="ARBA" id="ARBA00022475"/>
    </source>
</evidence>
<dbReference type="GO" id="GO:0005886">
    <property type="term" value="C:plasma membrane"/>
    <property type="evidence" value="ECO:0007669"/>
    <property type="project" value="UniProtKB-SubCell"/>
</dbReference>
<feature type="chain" id="PRO_5015211767" description="Cyclic di-GMP-binding protein" evidence="6">
    <location>
        <begin position="26"/>
        <end position="776"/>
    </location>
</feature>
<dbReference type="BioCyc" id="AURANTIMONAS:SI859A1_02096-MONOMER"/>